<evidence type="ECO:0000256" key="4">
    <source>
        <dbReference type="ARBA" id="ARBA00022989"/>
    </source>
</evidence>
<dbReference type="InterPro" id="IPR050250">
    <property type="entry name" value="Macrolide_Exporter_MacB"/>
</dbReference>
<name>A0A1M5WQM8_9BACT</name>
<keyword evidence="3 6" id="KW-0812">Transmembrane</keyword>
<comment type="subcellular location">
    <subcellularLocation>
        <location evidence="1">Cell membrane</location>
        <topology evidence="1">Multi-pass membrane protein</topology>
    </subcellularLocation>
</comment>
<feature type="transmembrane region" description="Helical" evidence="6">
    <location>
        <begin position="21"/>
        <end position="41"/>
    </location>
</feature>
<dbReference type="GO" id="GO:0005886">
    <property type="term" value="C:plasma membrane"/>
    <property type="evidence" value="ECO:0007669"/>
    <property type="project" value="UniProtKB-SubCell"/>
</dbReference>
<feature type="domain" description="ABC3 transporter permease C-terminal" evidence="7">
    <location>
        <begin position="287"/>
        <end position="404"/>
    </location>
</feature>
<evidence type="ECO:0000313" key="9">
    <source>
        <dbReference type="EMBL" id="SHH89800.1"/>
    </source>
</evidence>
<dbReference type="EMBL" id="FQWQ01000005">
    <property type="protein sequence ID" value="SHH89800.1"/>
    <property type="molecule type" value="Genomic_DNA"/>
</dbReference>
<evidence type="ECO:0000259" key="8">
    <source>
        <dbReference type="Pfam" id="PF12704"/>
    </source>
</evidence>
<dbReference type="PANTHER" id="PTHR30572">
    <property type="entry name" value="MEMBRANE COMPONENT OF TRANSPORTER-RELATED"/>
    <property type="match status" value="1"/>
</dbReference>
<dbReference type="Proteomes" id="UP000184212">
    <property type="component" value="Unassembled WGS sequence"/>
</dbReference>
<evidence type="ECO:0000256" key="6">
    <source>
        <dbReference type="SAM" id="Phobius"/>
    </source>
</evidence>
<feature type="domain" description="ABC3 transporter permease C-terminal" evidence="7">
    <location>
        <begin position="683"/>
        <end position="790"/>
    </location>
</feature>
<feature type="transmembrane region" description="Helical" evidence="6">
    <location>
        <begin position="766"/>
        <end position="786"/>
    </location>
</feature>
<proteinExistence type="predicted"/>
<dbReference type="Pfam" id="PF02687">
    <property type="entry name" value="FtsX"/>
    <property type="match status" value="2"/>
</dbReference>
<feature type="transmembrane region" description="Helical" evidence="6">
    <location>
        <begin position="337"/>
        <end position="358"/>
    </location>
</feature>
<feature type="transmembrane region" description="Helical" evidence="6">
    <location>
        <begin position="732"/>
        <end position="751"/>
    </location>
</feature>
<reference evidence="9 10" key="1">
    <citation type="submission" date="2016-11" db="EMBL/GenBank/DDBJ databases">
        <authorList>
            <person name="Jaros S."/>
            <person name="Januszkiewicz K."/>
            <person name="Wedrychowicz H."/>
        </authorList>
    </citation>
    <scope>NUCLEOTIDE SEQUENCE [LARGE SCALE GENOMIC DNA]</scope>
    <source>
        <strain evidence="9 10">DSM 24574</strain>
    </source>
</reference>
<keyword evidence="4 6" id="KW-1133">Transmembrane helix</keyword>
<dbReference type="Pfam" id="PF12704">
    <property type="entry name" value="MacB_PCD"/>
    <property type="match status" value="2"/>
</dbReference>
<feature type="transmembrane region" description="Helical" evidence="6">
    <location>
        <begin position="677"/>
        <end position="705"/>
    </location>
</feature>
<sequence length="803" mass="90279">MIRNYFRTAYRSLLKNRAFSFINIFGLSIGLAAFLFIIHYVRFERSYESYNKNAPNMFRITLDLYNGSEYVVTDCETYAITGPALKEKMPEVLDYVRMFHNDGLQDVAVGDQKFLEEDIYFADPSAIPLFAIELVKGEPAKALSVPFQAMISRSIAKKYFGREDVVGEEFVLDRQKYYVSAVMKDLPANTHIKFGILLSHATLPKKYGWYKEDAWGNNNEYTYLLMKPGTDVAAFNKKLADFSVVMKDKISNDRLAAESMPDIHLYSHKTFEPEQNGSARTVSFLLLIAVFILVIAWVNYINLSTTRAVERAREVGIRKVMGSLKSQLVFQFLSESLLVNGLAAVLAYALFMTALPLFREFTGQPLPIELTNDITFWYLFSALWIAGTFLSGLYPAFVLSSFNPSAVLKGKFRSSSHGQRLRQGLVVFQFGATVVLLAGMCTIYLQITHLRNVDLGMNIDQTLIIRGAHIDMPDSLYKAAYQTLKTELLRRPSVQQVAGAGSLPGLSLHELSTTNNVKRVGHENEGGSYNYYQFNIDADFIAAMGMKLAAGRNFTVDDSDADKVIINEEAVRRLGFANAEEALGSRITYYSQRGKPSEVIGVLKNYYQRSPKEEHIPMVFTYGNYAAYFALRLKTNQPSQTIAEVKQVWEKVYPDNIFHYFFLDDQYNQQYRADAQFGAVIGTFSALAVFIACLGLFGLSSFTIVQRAKEIGIRKVLGASVTQIVTLLSQDFAKVILIASLLALPVAYFAMDAWLSNYAVRIDLNAWIFVLPVAMILLFALGTVSFQTIRSALSNPSQALKQE</sequence>
<evidence type="ECO:0000313" key="10">
    <source>
        <dbReference type="Proteomes" id="UP000184212"/>
    </source>
</evidence>
<dbReference type="AlphaFoldDB" id="A0A1M5WQM8"/>
<evidence type="ECO:0000256" key="2">
    <source>
        <dbReference type="ARBA" id="ARBA00022475"/>
    </source>
</evidence>
<feature type="transmembrane region" description="Helical" evidence="6">
    <location>
        <begin position="424"/>
        <end position="445"/>
    </location>
</feature>
<dbReference type="STRING" id="947013.SAMN04488109_5917"/>
<feature type="domain" description="MacB-like periplasmic core" evidence="8">
    <location>
        <begin position="492"/>
        <end position="607"/>
    </location>
</feature>
<feature type="transmembrane region" description="Helical" evidence="6">
    <location>
        <begin position="378"/>
        <end position="403"/>
    </location>
</feature>
<evidence type="ECO:0000256" key="1">
    <source>
        <dbReference type="ARBA" id="ARBA00004651"/>
    </source>
</evidence>
<feature type="transmembrane region" description="Helical" evidence="6">
    <location>
        <begin position="282"/>
        <end position="303"/>
    </location>
</feature>
<accession>A0A1M5WQM8</accession>
<keyword evidence="2" id="KW-1003">Cell membrane</keyword>
<protein>
    <submittedName>
        <fullName evidence="9">Putative ABC transport system permease protein</fullName>
    </submittedName>
</protein>
<feature type="domain" description="MacB-like periplasmic core" evidence="8">
    <location>
        <begin position="20"/>
        <end position="240"/>
    </location>
</feature>
<dbReference type="InterPro" id="IPR003838">
    <property type="entry name" value="ABC3_permease_C"/>
</dbReference>
<evidence type="ECO:0000259" key="7">
    <source>
        <dbReference type="Pfam" id="PF02687"/>
    </source>
</evidence>
<evidence type="ECO:0000256" key="3">
    <source>
        <dbReference type="ARBA" id="ARBA00022692"/>
    </source>
</evidence>
<dbReference type="InterPro" id="IPR025857">
    <property type="entry name" value="MacB_PCD"/>
</dbReference>
<keyword evidence="10" id="KW-1185">Reference proteome</keyword>
<dbReference type="PANTHER" id="PTHR30572:SF18">
    <property type="entry name" value="ABC-TYPE MACROLIDE FAMILY EXPORT SYSTEM PERMEASE COMPONENT 2"/>
    <property type="match status" value="1"/>
</dbReference>
<organism evidence="9 10">
    <name type="scientific">Chryseolinea serpens</name>
    <dbReference type="NCBI Taxonomy" id="947013"/>
    <lineage>
        <taxon>Bacteria</taxon>
        <taxon>Pseudomonadati</taxon>
        <taxon>Bacteroidota</taxon>
        <taxon>Cytophagia</taxon>
        <taxon>Cytophagales</taxon>
        <taxon>Fulvivirgaceae</taxon>
        <taxon>Chryseolinea</taxon>
    </lineage>
</organism>
<dbReference type="RefSeq" id="WP_073141870.1">
    <property type="nucleotide sequence ID" value="NZ_FQWQ01000005.1"/>
</dbReference>
<dbReference type="OrthoDB" id="5933722at2"/>
<evidence type="ECO:0000256" key="5">
    <source>
        <dbReference type="ARBA" id="ARBA00023136"/>
    </source>
</evidence>
<dbReference type="GO" id="GO:0022857">
    <property type="term" value="F:transmembrane transporter activity"/>
    <property type="evidence" value="ECO:0007669"/>
    <property type="project" value="TreeGrafter"/>
</dbReference>
<gene>
    <name evidence="9" type="ORF">SAMN04488109_5917</name>
</gene>
<keyword evidence="5 6" id="KW-0472">Membrane</keyword>